<dbReference type="GO" id="GO:0009254">
    <property type="term" value="P:peptidoglycan turnover"/>
    <property type="evidence" value="ECO:0007669"/>
    <property type="project" value="InterPro"/>
</dbReference>
<dbReference type="NCBIfam" id="NF007139">
    <property type="entry name" value="PRK09585.1-3"/>
    <property type="match status" value="1"/>
</dbReference>
<dbReference type="PANTHER" id="PTHR30605:SF0">
    <property type="entry name" value="ANHYDRO-N-ACETYLMURAMIC ACID KINASE"/>
    <property type="match status" value="1"/>
</dbReference>
<accession>A0A381RD98</accession>
<sequence>MIQADASMRNVYIGVMSGTSVDAIDIVAVEIFDDCFNLISTESFNFEERLRKEILEVSRNSSQLNTSEVKLIDQKLADTYGKVINEFISKSRINKNDIAAIGLHGQTILHQPDVDQPFSLQIGDGQIVSDITGLKVIDDFRSADIRAGGQGAPLAPIFHSFLFGNEEEIRCVVNIGGIANISFFKGREVIEGYDLGPGNVLMDSWSVHNGIGQYDKDGNWAKSGKTNNELHMILMDQDEFWNKAPPKSTGTDFYNLDFIIRAIKKCNQEPRPEDVQRTLLEHTAGLFAYIGEDNIVMPVDKRSNWIAISGGGSKNKFLVERIENLIYIPNGELQSTEVWGVESEWVEALGFAYLAFLRTNEISVDLSKVTGSKGRILLGNIHLPSQ</sequence>
<dbReference type="InterPro" id="IPR005338">
    <property type="entry name" value="Anhydro_N_Ac-Mur_kinase"/>
</dbReference>
<evidence type="ECO:0008006" key="2">
    <source>
        <dbReference type="Google" id="ProtNLM"/>
    </source>
</evidence>
<dbReference type="SUPFAM" id="SSF53067">
    <property type="entry name" value="Actin-like ATPase domain"/>
    <property type="match status" value="1"/>
</dbReference>
<dbReference type="AlphaFoldDB" id="A0A381RD98"/>
<dbReference type="GO" id="GO:0006040">
    <property type="term" value="P:amino sugar metabolic process"/>
    <property type="evidence" value="ECO:0007669"/>
    <property type="project" value="InterPro"/>
</dbReference>
<organism evidence="1">
    <name type="scientific">marine metagenome</name>
    <dbReference type="NCBI Taxonomy" id="408172"/>
    <lineage>
        <taxon>unclassified sequences</taxon>
        <taxon>metagenomes</taxon>
        <taxon>ecological metagenomes</taxon>
    </lineage>
</organism>
<protein>
    <recommendedName>
        <fullName evidence="2">Anhydro-N-acetylmuramic acid kinase</fullName>
    </recommendedName>
</protein>
<dbReference type="InterPro" id="IPR043129">
    <property type="entry name" value="ATPase_NBD"/>
</dbReference>
<dbReference type="Pfam" id="PF03702">
    <property type="entry name" value="AnmK"/>
    <property type="match status" value="1"/>
</dbReference>
<reference evidence="1" key="1">
    <citation type="submission" date="2018-05" db="EMBL/GenBank/DDBJ databases">
        <authorList>
            <person name="Lanie J.A."/>
            <person name="Ng W.-L."/>
            <person name="Kazmierczak K.M."/>
            <person name="Andrzejewski T.M."/>
            <person name="Davidsen T.M."/>
            <person name="Wayne K.J."/>
            <person name="Tettelin H."/>
            <person name="Glass J.I."/>
            <person name="Rusch D."/>
            <person name="Podicherti R."/>
            <person name="Tsui H.-C.T."/>
            <person name="Winkler M.E."/>
        </authorList>
    </citation>
    <scope>NUCLEOTIDE SEQUENCE</scope>
</reference>
<dbReference type="GO" id="GO:0016773">
    <property type="term" value="F:phosphotransferase activity, alcohol group as acceptor"/>
    <property type="evidence" value="ECO:0007669"/>
    <property type="project" value="InterPro"/>
</dbReference>
<dbReference type="EMBL" id="UINC01001836">
    <property type="protein sequence ID" value="SUZ89732.1"/>
    <property type="molecule type" value="Genomic_DNA"/>
</dbReference>
<dbReference type="HAMAP" id="MF_01270">
    <property type="entry name" value="AnhMurNAc_kinase"/>
    <property type="match status" value="1"/>
</dbReference>
<name>A0A381RD98_9ZZZZ</name>
<proteinExistence type="inferred from homology"/>
<dbReference type="GO" id="GO:0005524">
    <property type="term" value="F:ATP binding"/>
    <property type="evidence" value="ECO:0007669"/>
    <property type="project" value="InterPro"/>
</dbReference>
<gene>
    <name evidence="1" type="ORF">METZ01_LOCUS42586</name>
</gene>
<dbReference type="Gene3D" id="3.30.420.40">
    <property type="match status" value="2"/>
</dbReference>
<dbReference type="PANTHER" id="PTHR30605">
    <property type="entry name" value="ANHYDRO-N-ACETYLMURAMIC ACID KINASE"/>
    <property type="match status" value="1"/>
</dbReference>
<evidence type="ECO:0000313" key="1">
    <source>
        <dbReference type="EMBL" id="SUZ89732.1"/>
    </source>
</evidence>